<evidence type="ECO:0000313" key="4">
    <source>
        <dbReference type="EMBL" id="ADG67646.1"/>
    </source>
</evidence>
<keyword evidence="2" id="KW-0472">Membrane</keyword>
<evidence type="ECO:0000256" key="1">
    <source>
        <dbReference type="SAM" id="MobiDB-lite"/>
    </source>
</evidence>
<evidence type="ECO:0000313" key="5">
    <source>
        <dbReference type="Proteomes" id="UP000002220"/>
    </source>
</evidence>
<dbReference type="EMBL" id="CP001744">
    <property type="protein sequence ID" value="ADG67646.1"/>
    <property type="molecule type" value="Genomic_DNA"/>
</dbReference>
<feature type="compositionally biased region" description="Polar residues" evidence="1">
    <location>
        <begin position="369"/>
        <end position="380"/>
    </location>
</feature>
<gene>
    <name evidence="4" type="ordered locus">Plim_1816</name>
</gene>
<dbReference type="Proteomes" id="UP000002220">
    <property type="component" value="Chromosome"/>
</dbReference>
<accession>D5SYB8</accession>
<feature type="compositionally biased region" description="Polar residues" evidence="1">
    <location>
        <begin position="152"/>
        <end position="163"/>
    </location>
</feature>
<evidence type="ECO:0000256" key="2">
    <source>
        <dbReference type="SAM" id="Phobius"/>
    </source>
</evidence>
<organism evidence="4 5">
    <name type="scientific">Planctopirus limnophila (strain ATCC 43296 / DSM 3776 / IFAM 1008 / Mu 290)</name>
    <name type="common">Planctomyces limnophilus</name>
    <dbReference type="NCBI Taxonomy" id="521674"/>
    <lineage>
        <taxon>Bacteria</taxon>
        <taxon>Pseudomonadati</taxon>
        <taxon>Planctomycetota</taxon>
        <taxon>Planctomycetia</taxon>
        <taxon>Planctomycetales</taxon>
        <taxon>Planctomycetaceae</taxon>
        <taxon>Planctopirus</taxon>
    </lineage>
</organism>
<reference evidence="4 5" key="1">
    <citation type="journal article" date="2010" name="Stand. Genomic Sci.">
        <title>Complete genome sequence of Planctomyces limnophilus type strain (Mu 290).</title>
        <authorList>
            <person name="Labutti K."/>
            <person name="Sikorski J."/>
            <person name="Schneider S."/>
            <person name="Nolan M."/>
            <person name="Lucas S."/>
            <person name="Glavina Del Rio T."/>
            <person name="Tice H."/>
            <person name="Cheng J.F."/>
            <person name="Goodwin L."/>
            <person name="Pitluck S."/>
            <person name="Liolios K."/>
            <person name="Ivanova N."/>
            <person name="Mavromatis K."/>
            <person name="Mikhailova N."/>
            <person name="Pati A."/>
            <person name="Chen A."/>
            <person name="Palaniappan K."/>
            <person name="Land M."/>
            <person name="Hauser L."/>
            <person name="Chang Y.J."/>
            <person name="Jeffries C.D."/>
            <person name="Tindall B.J."/>
            <person name="Rohde M."/>
            <person name="Goker M."/>
            <person name="Woyke T."/>
            <person name="Bristow J."/>
            <person name="Eisen J.A."/>
            <person name="Markowitz V."/>
            <person name="Hugenholtz P."/>
            <person name="Kyrpides N.C."/>
            <person name="Klenk H.P."/>
            <person name="Lapidus A."/>
        </authorList>
    </citation>
    <scope>NUCLEOTIDE SEQUENCE [LARGE SCALE GENOMIC DNA]</scope>
    <source>
        <strain evidence="5">ATCC 43296 / DSM 3776 / IFAM 1008 / 290</strain>
    </source>
</reference>
<proteinExistence type="predicted"/>
<keyword evidence="2" id="KW-1133">Transmembrane helix</keyword>
<name>D5SYB8_PLAL2</name>
<feature type="transmembrane region" description="Helical" evidence="2">
    <location>
        <begin position="37"/>
        <end position="56"/>
    </location>
</feature>
<dbReference type="HOGENOM" id="CLU_544959_0_0_0"/>
<dbReference type="Pfam" id="PF13400">
    <property type="entry name" value="Tad"/>
    <property type="match status" value="1"/>
</dbReference>
<dbReference type="InterPro" id="IPR028087">
    <property type="entry name" value="Tad_N"/>
</dbReference>
<feature type="region of interest" description="Disordered" evidence="1">
    <location>
        <begin position="137"/>
        <end position="163"/>
    </location>
</feature>
<dbReference type="AlphaFoldDB" id="D5SYB8"/>
<protein>
    <recommendedName>
        <fullName evidence="3">Putative Flp pilus-assembly TadG-like N-terminal domain-containing protein</fullName>
    </recommendedName>
</protein>
<dbReference type="STRING" id="521674.Plim_1816"/>
<dbReference type="KEGG" id="plm:Plim_1816"/>
<evidence type="ECO:0000259" key="3">
    <source>
        <dbReference type="Pfam" id="PF13400"/>
    </source>
</evidence>
<keyword evidence="2" id="KW-0812">Transmembrane</keyword>
<keyword evidence="5" id="KW-1185">Reference proteome</keyword>
<feature type="region of interest" description="Disordered" evidence="1">
    <location>
        <begin position="360"/>
        <end position="380"/>
    </location>
</feature>
<sequence>MARQNVRATLFSYLDEFRTQMRTARISLISRCNRRGFTTPAFAVALVVVMLMLALICDRLWIEAARVELQTGAETAALAAARSLASDELLKEKPDLSYLETARYQAAHVASLNLVAGEPIELNQGFQGDIRLGKLEPAGEDAGDVDRPPQVDVSSPDDSTRVLSPTEMTASRDNVVFSRNTRFVETDESPTSVVVFGERTRFRENPVGLFVVGATGLPWGDVSTHAEASLLSPVVGLRPLDGSSTPLLPLAIMRSEGTGSVDQTWQKAITENGGPDEWSYDETTSTISRGADGLPELKLTFGLPTSSSSAVTNAVLLDLGSDFNTELVASQMVEGVHGENLHQWNGELRLPVEATRKAMLAESKEQQDSEAQNASASSPNVGLSMPASLIDLKTAERDALTSLIGQNRIVILFNAGGTSDSNNGKNESESSTTRVKTDLQVAAVSLAVVRILEVIDEKDGRCEVIVQPSVLATRTALVDASDPRQQTSQPQYLYQLRLTN</sequence>
<feature type="domain" description="Putative Flp pilus-assembly TadG-like N-terminal" evidence="3">
    <location>
        <begin position="36"/>
        <end position="82"/>
    </location>
</feature>